<name>A0A1S4AE05_TOBAC</name>
<comment type="similarity">
    <text evidence="2">Belongs to the INSIG family.</text>
</comment>
<dbReference type="OrthoDB" id="205546at2759"/>
<evidence type="ECO:0000256" key="6">
    <source>
        <dbReference type="ARBA" id="ARBA00023136"/>
    </source>
</evidence>
<dbReference type="Pfam" id="PF07281">
    <property type="entry name" value="INSIG"/>
    <property type="match status" value="1"/>
</dbReference>
<dbReference type="PANTHER" id="PTHR36774">
    <property type="entry name" value="INSULIN-INDUCED PROTEIN"/>
    <property type="match status" value="1"/>
</dbReference>
<organism evidence="7 8">
    <name type="scientific">Nicotiana tabacum</name>
    <name type="common">Common tobacco</name>
    <dbReference type="NCBI Taxonomy" id="4097"/>
    <lineage>
        <taxon>Eukaryota</taxon>
        <taxon>Viridiplantae</taxon>
        <taxon>Streptophyta</taxon>
        <taxon>Embryophyta</taxon>
        <taxon>Tracheophyta</taxon>
        <taxon>Spermatophyta</taxon>
        <taxon>Magnoliopsida</taxon>
        <taxon>eudicotyledons</taxon>
        <taxon>Gunneridae</taxon>
        <taxon>Pentapetalae</taxon>
        <taxon>asterids</taxon>
        <taxon>lamiids</taxon>
        <taxon>Solanales</taxon>
        <taxon>Solanaceae</taxon>
        <taxon>Nicotianoideae</taxon>
        <taxon>Nicotianeae</taxon>
        <taxon>Nicotiana</taxon>
    </lineage>
</organism>
<keyword evidence="3" id="KW-0812">Transmembrane</keyword>
<dbReference type="Proteomes" id="UP000790787">
    <property type="component" value="Chromosome 22"/>
</dbReference>
<dbReference type="GO" id="GO:0005789">
    <property type="term" value="C:endoplasmic reticulum membrane"/>
    <property type="evidence" value="ECO:0007669"/>
    <property type="project" value="UniProtKB-SubCell"/>
</dbReference>
<keyword evidence="4" id="KW-0256">Endoplasmic reticulum</keyword>
<dbReference type="STRING" id="4097.A0A1S4AE05"/>
<evidence type="ECO:0000256" key="4">
    <source>
        <dbReference type="ARBA" id="ARBA00022824"/>
    </source>
</evidence>
<dbReference type="OMA" id="EGLITWT"/>
<gene>
    <name evidence="8" type="primary">LOC107796579</name>
</gene>
<keyword evidence="5" id="KW-1133">Transmembrane helix</keyword>
<feature type="non-terminal residue" evidence="8">
    <location>
        <position position="1"/>
    </location>
</feature>
<accession>A0A1S4AE05</accession>
<reference evidence="8" key="2">
    <citation type="submission" date="2025-08" db="UniProtKB">
        <authorList>
            <consortium name="RefSeq"/>
        </authorList>
    </citation>
    <scope>IDENTIFICATION</scope>
</reference>
<comment type="subcellular location">
    <subcellularLocation>
        <location evidence="1">Endoplasmic reticulum membrane</location>
        <topology evidence="1">Multi-pass membrane protein</topology>
    </subcellularLocation>
</comment>
<keyword evidence="6" id="KW-0472">Membrane</keyword>
<evidence type="ECO:0000256" key="1">
    <source>
        <dbReference type="ARBA" id="ARBA00004477"/>
    </source>
</evidence>
<dbReference type="GeneID" id="107796579"/>
<evidence type="ECO:0000256" key="5">
    <source>
        <dbReference type="ARBA" id="ARBA00022989"/>
    </source>
</evidence>
<dbReference type="PaxDb" id="4097-A0A1S4AE05"/>
<dbReference type="KEGG" id="nta:107796579"/>
<evidence type="ECO:0000256" key="3">
    <source>
        <dbReference type="ARBA" id="ARBA00022692"/>
    </source>
</evidence>
<proteinExistence type="inferred from homology"/>
<protein>
    <submittedName>
        <fullName evidence="8">Uncharacterized protein</fullName>
    </submittedName>
</protein>
<dbReference type="InterPro" id="IPR025929">
    <property type="entry name" value="INSIG_fam"/>
</dbReference>
<dbReference type="AlphaFoldDB" id="A0A1S4AE05"/>
<dbReference type="PANTHER" id="PTHR36774:SF1">
    <property type="entry name" value="INSULIN-INDUCED PROTEIN"/>
    <property type="match status" value="1"/>
</dbReference>
<evidence type="ECO:0000313" key="8">
    <source>
        <dbReference type="RefSeq" id="XP_016474861.1"/>
    </source>
</evidence>
<evidence type="ECO:0000256" key="2">
    <source>
        <dbReference type="ARBA" id="ARBA00007475"/>
    </source>
</evidence>
<dbReference type="RefSeq" id="XP_016474861.1">
    <property type="nucleotide sequence ID" value="XM_016619375.1"/>
</dbReference>
<sequence length="291" mass="32615">PSCKVGRWQLKTGEGQWRKYIVRRLWIRYSSYYSYRRKPSSSPIPRPCPLPTLKKPVQTRLKRCGARKQSEVDSRNSASTAPSHLNWSLVALSLFGTGFFLGPLIDGIHSGVNLVVYQNGAIDVASLHTNIWVPPLLGLFYCSVGLLQLLLDHVSSQQPPEGSLEIRTVASLVSLVIFTELSSEMYKAGVPDNVEAYVLFAGAELIWFLLDRTRLGFALACFVGLACPLAEIPAMEWFNLWYYPQANVQIFGQGLVTWTITCYFVYTPFLINLSRWLKSFIAAAIAQSKSV</sequence>
<keyword evidence="7" id="KW-1185">Reference proteome</keyword>
<evidence type="ECO:0000313" key="7">
    <source>
        <dbReference type="Proteomes" id="UP000790787"/>
    </source>
</evidence>
<reference evidence="7" key="1">
    <citation type="journal article" date="2014" name="Nat. Commun.">
        <title>The tobacco genome sequence and its comparison with those of tomato and potato.</title>
        <authorList>
            <person name="Sierro N."/>
            <person name="Battey J.N."/>
            <person name="Ouadi S."/>
            <person name="Bakaher N."/>
            <person name="Bovet L."/>
            <person name="Willig A."/>
            <person name="Goepfert S."/>
            <person name="Peitsch M.C."/>
            <person name="Ivanov N.V."/>
        </authorList>
    </citation>
    <scope>NUCLEOTIDE SEQUENCE [LARGE SCALE GENOMIC DNA]</scope>
</reference>